<dbReference type="PANTHER" id="PTHR47822:SF2">
    <property type="entry name" value="F-BOX AND WD-40 DOMAIN PROTEIN 7"/>
    <property type="match status" value="1"/>
</dbReference>
<dbReference type="InterPro" id="IPR036322">
    <property type="entry name" value="WD40_repeat_dom_sf"/>
</dbReference>
<dbReference type="InterPro" id="IPR015943">
    <property type="entry name" value="WD40/YVTN_repeat-like_dom_sf"/>
</dbReference>
<dbReference type="STRING" id="312017.Q23D71"/>
<dbReference type="PROSITE" id="PS50082">
    <property type="entry name" value="WD_REPEATS_2"/>
    <property type="match status" value="2"/>
</dbReference>
<dbReference type="SUPFAM" id="SSF50978">
    <property type="entry name" value="WD40 repeat-like"/>
    <property type="match status" value="1"/>
</dbReference>
<feature type="repeat" description="WD" evidence="1">
    <location>
        <begin position="174"/>
        <end position="216"/>
    </location>
</feature>
<feature type="repeat" description="WD" evidence="1">
    <location>
        <begin position="125"/>
        <end position="166"/>
    </location>
</feature>
<dbReference type="OrthoDB" id="439331at2759"/>
<keyword evidence="4" id="KW-1185">Reference proteome</keyword>
<name>Q23D71_TETTS</name>
<evidence type="ECO:0000259" key="2">
    <source>
        <dbReference type="Pfam" id="PF12894"/>
    </source>
</evidence>
<dbReference type="GeneID" id="7830967"/>
<dbReference type="SMART" id="SM00320">
    <property type="entry name" value="WD40"/>
    <property type="match status" value="6"/>
</dbReference>
<feature type="domain" description="Anaphase-promoting complex subunit 4-like WD40" evidence="2">
    <location>
        <begin position="25"/>
        <end position="90"/>
    </location>
</feature>
<dbReference type="Proteomes" id="UP000009168">
    <property type="component" value="Unassembled WGS sequence"/>
</dbReference>
<dbReference type="Pfam" id="PF12894">
    <property type="entry name" value="ANAPC4_WD40"/>
    <property type="match status" value="1"/>
</dbReference>
<dbReference type="EMBL" id="GG662712">
    <property type="protein sequence ID" value="EAR94398.2"/>
    <property type="molecule type" value="Genomic_DNA"/>
</dbReference>
<dbReference type="PANTHER" id="PTHR47822">
    <property type="entry name" value="CARBOHYDRATE BINDING DOMAIN CONTAINING PROTEIN"/>
    <property type="match status" value="1"/>
</dbReference>
<dbReference type="PROSITE" id="PS50294">
    <property type="entry name" value="WD_REPEATS_REGION"/>
    <property type="match status" value="1"/>
</dbReference>
<dbReference type="RefSeq" id="XP_001014815.2">
    <property type="nucleotide sequence ID" value="XM_001014815.3"/>
</dbReference>
<evidence type="ECO:0000256" key="1">
    <source>
        <dbReference type="PROSITE-ProRule" id="PRU00221"/>
    </source>
</evidence>
<reference evidence="4" key="1">
    <citation type="journal article" date="2006" name="PLoS Biol.">
        <title>Macronuclear genome sequence of the ciliate Tetrahymena thermophila, a model eukaryote.</title>
        <authorList>
            <person name="Eisen J.A."/>
            <person name="Coyne R.S."/>
            <person name="Wu M."/>
            <person name="Wu D."/>
            <person name="Thiagarajan M."/>
            <person name="Wortman J.R."/>
            <person name="Badger J.H."/>
            <person name="Ren Q."/>
            <person name="Amedeo P."/>
            <person name="Jones K.M."/>
            <person name="Tallon L.J."/>
            <person name="Delcher A.L."/>
            <person name="Salzberg S.L."/>
            <person name="Silva J.C."/>
            <person name="Haas B.J."/>
            <person name="Majoros W.H."/>
            <person name="Farzad M."/>
            <person name="Carlton J.M."/>
            <person name="Smith R.K. Jr."/>
            <person name="Garg J."/>
            <person name="Pearlman R.E."/>
            <person name="Karrer K.M."/>
            <person name="Sun L."/>
            <person name="Manning G."/>
            <person name="Elde N.C."/>
            <person name="Turkewitz A.P."/>
            <person name="Asai D.J."/>
            <person name="Wilkes D.E."/>
            <person name="Wang Y."/>
            <person name="Cai H."/>
            <person name="Collins K."/>
            <person name="Stewart B.A."/>
            <person name="Lee S.R."/>
            <person name="Wilamowska K."/>
            <person name="Weinberg Z."/>
            <person name="Ruzzo W.L."/>
            <person name="Wloga D."/>
            <person name="Gaertig J."/>
            <person name="Frankel J."/>
            <person name="Tsao C.-C."/>
            <person name="Gorovsky M.A."/>
            <person name="Keeling P.J."/>
            <person name="Waller R.F."/>
            <person name="Patron N.J."/>
            <person name="Cherry J.M."/>
            <person name="Stover N.A."/>
            <person name="Krieger C.J."/>
            <person name="del Toro C."/>
            <person name="Ryder H.F."/>
            <person name="Williamson S.C."/>
            <person name="Barbeau R.A."/>
            <person name="Hamilton E.P."/>
            <person name="Orias E."/>
        </authorList>
    </citation>
    <scope>NUCLEOTIDE SEQUENCE [LARGE SCALE GENOMIC DNA]</scope>
    <source>
        <strain evidence="4">SB210</strain>
    </source>
</reference>
<dbReference type="Pfam" id="PF00400">
    <property type="entry name" value="WD40"/>
    <property type="match status" value="2"/>
</dbReference>
<dbReference type="HOGENOM" id="CLU_047907_0_0_1"/>
<dbReference type="InterPro" id="IPR024977">
    <property type="entry name" value="Apc4-like_WD40_dom"/>
</dbReference>
<gene>
    <name evidence="3" type="ORF">TTHERM_00049200</name>
</gene>
<dbReference type="eggNOG" id="KOG0265">
    <property type="taxonomic scope" value="Eukaryota"/>
</dbReference>
<dbReference type="AlphaFoldDB" id="Q23D71"/>
<proteinExistence type="predicted"/>
<dbReference type="InterPro" id="IPR001680">
    <property type="entry name" value="WD40_rpt"/>
</dbReference>
<organism evidence="3 4">
    <name type="scientific">Tetrahymena thermophila (strain SB210)</name>
    <dbReference type="NCBI Taxonomy" id="312017"/>
    <lineage>
        <taxon>Eukaryota</taxon>
        <taxon>Sar</taxon>
        <taxon>Alveolata</taxon>
        <taxon>Ciliophora</taxon>
        <taxon>Intramacronucleata</taxon>
        <taxon>Oligohymenophorea</taxon>
        <taxon>Hymenostomatida</taxon>
        <taxon>Tetrahymenina</taxon>
        <taxon>Tetrahymenidae</taxon>
        <taxon>Tetrahymena</taxon>
    </lineage>
</organism>
<accession>Q23D71</accession>
<protein>
    <submittedName>
        <fullName evidence="3">WD40 domain protein</fullName>
    </submittedName>
</protein>
<sequence>MDTQSSVEYDYFRHDVVDVKGMGKKIVKKNIFNTESPIMNLRFDPEDTMIAAVCGDGSLKIFHLHSDQLKVKVKTGKPNMNVPATCLRWRPTAFSASTKNVIVTGGADGQLVHWHVTTGKELNRIEEKGNQINSIDYNKDGSRFITSGSDNKIRLYDENEKSLVSEYKGSEWQDPGHNNRIFSLKFLPDDPNLFISGGWDTNVHIWDIRQGKSVGGFIGPKIGGDSLDYQNGHILTGANRSRDQLQIWDFKQRTLIRTVDWNYGKKEDTGAFVYGCQFSKCNSDSIIAGSFGLNEVRLFDQNKDYQPYGYVTGFKKGIYSVDFGNFSNKFAFGGEDGGIFVMSVTAA</sequence>
<dbReference type="Gene3D" id="2.130.10.10">
    <property type="entry name" value="YVTN repeat-like/Quinoprotein amine dehydrogenase"/>
    <property type="match status" value="2"/>
</dbReference>
<keyword evidence="1" id="KW-0853">WD repeat</keyword>
<evidence type="ECO:0000313" key="3">
    <source>
        <dbReference type="EMBL" id="EAR94398.2"/>
    </source>
</evidence>
<dbReference type="InParanoid" id="Q23D71"/>
<evidence type="ECO:0000313" key="4">
    <source>
        <dbReference type="Proteomes" id="UP000009168"/>
    </source>
</evidence>
<dbReference type="KEGG" id="tet:TTHERM_00049200"/>
<dbReference type="OMA" id="WDQNIVI"/>